<dbReference type="InterPro" id="IPR003115">
    <property type="entry name" value="ParB_N"/>
</dbReference>
<gene>
    <name evidence="4" type="ORF">APZ00_25455</name>
</gene>
<evidence type="ECO:0000313" key="4">
    <source>
        <dbReference type="EMBL" id="ALV30562.1"/>
    </source>
</evidence>
<dbReference type="CDD" id="cd16405">
    <property type="entry name" value="RepB_like_N"/>
    <property type="match status" value="1"/>
</dbReference>
<dbReference type="Proteomes" id="UP000064921">
    <property type="component" value="Plasmid p.p-1"/>
</dbReference>
<evidence type="ECO:0000259" key="3">
    <source>
        <dbReference type="SMART" id="SM00470"/>
    </source>
</evidence>
<dbReference type="InterPro" id="IPR017819">
    <property type="entry name" value="Plasmid_partition_RepB"/>
</dbReference>
<keyword evidence="5" id="KW-1185">Reference proteome</keyword>
<dbReference type="NCBIfam" id="TIGR00180">
    <property type="entry name" value="parB_part"/>
    <property type="match status" value="1"/>
</dbReference>
<dbReference type="SUPFAM" id="SSF109709">
    <property type="entry name" value="KorB DNA-binding domain-like"/>
    <property type="match status" value="1"/>
</dbReference>
<dbReference type="NCBIfam" id="TIGR03454">
    <property type="entry name" value="partition_RepB"/>
    <property type="match status" value="1"/>
</dbReference>
<evidence type="ECO:0000313" key="5">
    <source>
        <dbReference type="Proteomes" id="UP000064921"/>
    </source>
</evidence>
<organism evidence="4 5">
    <name type="scientific">Pannonibacter phragmitetus</name>
    <dbReference type="NCBI Taxonomy" id="121719"/>
    <lineage>
        <taxon>Bacteria</taxon>
        <taxon>Pseudomonadati</taxon>
        <taxon>Pseudomonadota</taxon>
        <taxon>Alphaproteobacteria</taxon>
        <taxon>Hyphomicrobiales</taxon>
        <taxon>Stappiaceae</taxon>
        <taxon>Pannonibacter</taxon>
    </lineage>
</organism>
<dbReference type="InterPro" id="IPR050336">
    <property type="entry name" value="Chromosome_partition/occlusion"/>
</dbReference>
<dbReference type="PANTHER" id="PTHR33375">
    <property type="entry name" value="CHROMOSOME-PARTITIONING PROTEIN PARB-RELATED"/>
    <property type="match status" value="1"/>
</dbReference>
<feature type="region of interest" description="Disordered" evidence="2">
    <location>
        <begin position="15"/>
        <end position="55"/>
    </location>
</feature>
<protein>
    <submittedName>
        <fullName evidence="4">Plasmid partitioning protein RepB</fullName>
    </submittedName>
</protein>
<dbReference type="EMBL" id="CP013069">
    <property type="protein sequence ID" value="ALV30562.1"/>
    <property type="molecule type" value="Genomic_DNA"/>
</dbReference>
<evidence type="ECO:0000256" key="2">
    <source>
        <dbReference type="SAM" id="MobiDB-lite"/>
    </source>
</evidence>
<dbReference type="GO" id="GO:0005694">
    <property type="term" value="C:chromosome"/>
    <property type="evidence" value="ECO:0007669"/>
    <property type="project" value="TreeGrafter"/>
</dbReference>
<dbReference type="Pfam" id="PF02195">
    <property type="entry name" value="ParB_N"/>
    <property type="match status" value="1"/>
</dbReference>
<keyword evidence="4" id="KW-0614">Plasmid</keyword>
<accession>A0A0U3PCN5</accession>
<reference evidence="4 5" key="1">
    <citation type="submission" date="2015-10" db="EMBL/GenBank/DDBJ databases">
        <title>The world's first case of liver abscess caused by Pannonibacter phragmitetus.</title>
        <authorList>
            <person name="Ming D."/>
            <person name="Wang M."/>
            <person name="Zhou Y."/>
            <person name="Jiang T."/>
            <person name="Hu S."/>
        </authorList>
    </citation>
    <scope>NUCLEOTIDE SEQUENCE [LARGE SCALE GENOMIC DNA]</scope>
    <source>
        <strain evidence="4 5">31801</strain>
        <plasmid evidence="5">Plasmid p.p-1</plasmid>
    </source>
</reference>
<dbReference type="PANTHER" id="PTHR33375:SF1">
    <property type="entry name" value="CHROMOSOME-PARTITIONING PROTEIN PARB-RELATED"/>
    <property type="match status" value="1"/>
</dbReference>
<proteinExistence type="inferred from homology"/>
<dbReference type="SUPFAM" id="SSF110849">
    <property type="entry name" value="ParB/Sulfiredoxin"/>
    <property type="match status" value="1"/>
</dbReference>
<feature type="domain" description="ParB-like N-terminal" evidence="3">
    <location>
        <begin position="80"/>
        <end position="187"/>
    </location>
</feature>
<dbReference type="InterPro" id="IPR011111">
    <property type="entry name" value="Plasmid_RepB"/>
</dbReference>
<dbReference type="Gene3D" id="1.10.10.2830">
    <property type="match status" value="1"/>
</dbReference>
<dbReference type="Pfam" id="PF07506">
    <property type="entry name" value="RepB"/>
    <property type="match status" value="1"/>
</dbReference>
<geneLocation type="plasmid" evidence="4 5">
    <name>p.p-1</name>
</geneLocation>
<sequence length="361" mass="38349">MEAAGMKKSIVKMMAEAAKAAEAQKTAEASAPAAQPATAPQSASQSSPPAAPAAEGARMVAPVVSSMGRALSQLKEDSIVALDPGKIDPSPFRDRFAADEEAAEALEELKLSISSEGQKIPVLVRPHPTAEGRYQLAYGHRRLAAVLALMQESGRPEAVKIRAYVRPLSDMDLIREQSLENGVRENLTWIEQAFWAQQLKEAGFKQRDMQPVLGVTESTVSTLLKVAASVPEDIVLAIGRARNVGRPAWTAFAKLFDDAKAAPRIRAILEAKAFLAGDAPARMALAAKAARGKGAERATGQTAEQEIRSGKRLLGKLKTGSSGVTLTIPKQEAAFGAWLGGQLEQLYAEFEKDAGGSSDKI</sequence>
<dbReference type="Gene3D" id="3.90.1530.30">
    <property type="match status" value="1"/>
</dbReference>
<dbReference type="GO" id="GO:0007059">
    <property type="term" value="P:chromosome segregation"/>
    <property type="evidence" value="ECO:0007669"/>
    <property type="project" value="TreeGrafter"/>
</dbReference>
<dbReference type="InterPro" id="IPR037972">
    <property type="entry name" value="RepB_N"/>
</dbReference>
<dbReference type="GO" id="GO:0003677">
    <property type="term" value="F:DNA binding"/>
    <property type="evidence" value="ECO:0007669"/>
    <property type="project" value="InterPro"/>
</dbReference>
<name>A0A0U3PCN5_9HYPH</name>
<dbReference type="InterPro" id="IPR036086">
    <property type="entry name" value="ParB/Sulfiredoxin_sf"/>
</dbReference>
<dbReference type="InterPro" id="IPR004437">
    <property type="entry name" value="ParB/RepB/Spo0J"/>
</dbReference>
<dbReference type="eggNOG" id="COG1475">
    <property type="taxonomic scope" value="Bacteria"/>
</dbReference>
<dbReference type="SMART" id="SM00470">
    <property type="entry name" value="ParB"/>
    <property type="match status" value="1"/>
</dbReference>
<dbReference type="KEGG" id="pphr:APZ00_25455"/>
<comment type="similarity">
    <text evidence="1">Belongs to the ParB family.</text>
</comment>
<dbReference type="AlphaFoldDB" id="A0A0U3PCN5"/>
<evidence type="ECO:0000256" key="1">
    <source>
        <dbReference type="ARBA" id="ARBA00006295"/>
    </source>
</evidence>